<comment type="caution">
    <text evidence="1">The sequence shown here is derived from an EMBL/GenBank/DDBJ whole genome shotgun (WGS) entry which is preliminary data.</text>
</comment>
<dbReference type="AlphaFoldDB" id="A0AA88PDF8"/>
<accession>A0AA88PDF8</accession>
<protein>
    <submittedName>
        <fullName evidence="1">Uncharacterized protein</fullName>
    </submittedName>
</protein>
<evidence type="ECO:0000313" key="2">
    <source>
        <dbReference type="Proteomes" id="UP001187343"/>
    </source>
</evidence>
<reference evidence="1" key="1">
    <citation type="submission" date="2023-08" db="EMBL/GenBank/DDBJ databases">
        <title>Chromosome-level Genome Assembly of mud carp (Cirrhinus molitorella).</title>
        <authorList>
            <person name="Liu H."/>
        </authorList>
    </citation>
    <scope>NUCLEOTIDE SEQUENCE</scope>
    <source>
        <strain evidence="1">Prfri</strain>
        <tissue evidence="1">Muscle</tissue>
    </source>
</reference>
<dbReference type="Proteomes" id="UP001187343">
    <property type="component" value="Unassembled WGS sequence"/>
</dbReference>
<gene>
    <name evidence="1" type="ORF">Q8A67_020007</name>
</gene>
<evidence type="ECO:0000313" key="1">
    <source>
        <dbReference type="EMBL" id="KAK2879216.1"/>
    </source>
</evidence>
<name>A0AA88PDF8_9TELE</name>
<keyword evidence="2" id="KW-1185">Reference proteome</keyword>
<dbReference type="EMBL" id="JAUYZG010000019">
    <property type="protein sequence ID" value="KAK2879216.1"/>
    <property type="molecule type" value="Genomic_DNA"/>
</dbReference>
<proteinExistence type="predicted"/>
<sequence length="132" mass="14335">MIFVRLGCEQECASFIRPERRPAVVCGRCVYGLNNAVVVLHGTGASESGSDRQREVLTESRRNTSWRLIFFSVCSHQWHSRPSLSSPGQTKASHSSAVLWPQCAGALSEIRLGDPCEEAFNAGRNEGLGGSA</sequence>
<organism evidence="1 2">
    <name type="scientific">Cirrhinus molitorella</name>
    <name type="common">mud carp</name>
    <dbReference type="NCBI Taxonomy" id="172907"/>
    <lineage>
        <taxon>Eukaryota</taxon>
        <taxon>Metazoa</taxon>
        <taxon>Chordata</taxon>
        <taxon>Craniata</taxon>
        <taxon>Vertebrata</taxon>
        <taxon>Euteleostomi</taxon>
        <taxon>Actinopterygii</taxon>
        <taxon>Neopterygii</taxon>
        <taxon>Teleostei</taxon>
        <taxon>Ostariophysi</taxon>
        <taxon>Cypriniformes</taxon>
        <taxon>Cyprinidae</taxon>
        <taxon>Labeoninae</taxon>
        <taxon>Labeonini</taxon>
        <taxon>Cirrhinus</taxon>
    </lineage>
</organism>